<dbReference type="Proteomes" id="UP001239397">
    <property type="component" value="Chromosome"/>
</dbReference>
<gene>
    <name evidence="1" type="ORF">QRX60_06445</name>
</gene>
<dbReference type="KEGG" id="amog:QRX60_06445"/>
<evidence type="ECO:0000313" key="1">
    <source>
        <dbReference type="EMBL" id="WIY03491.1"/>
    </source>
</evidence>
<evidence type="ECO:0008006" key="3">
    <source>
        <dbReference type="Google" id="ProtNLM"/>
    </source>
</evidence>
<dbReference type="AlphaFoldDB" id="A0A9Y2JRP7"/>
<evidence type="ECO:0000313" key="2">
    <source>
        <dbReference type="Proteomes" id="UP001239397"/>
    </source>
</evidence>
<name>A0A9Y2JRP7_9PSEU</name>
<accession>A0A9Y2JRP7</accession>
<reference evidence="1 2" key="1">
    <citation type="submission" date="2023-06" db="EMBL/GenBank/DDBJ databases">
        <authorList>
            <person name="Oyuntsetseg B."/>
            <person name="Kim S.B."/>
        </authorList>
    </citation>
    <scope>NUCLEOTIDE SEQUENCE [LARGE SCALE GENOMIC DNA]</scope>
    <source>
        <strain evidence="1 2">4-36</strain>
    </source>
</reference>
<dbReference type="SUPFAM" id="SSF48452">
    <property type="entry name" value="TPR-like"/>
    <property type="match status" value="1"/>
</dbReference>
<keyword evidence="2" id="KW-1185">Reference proteome</keyword>
<dbReference type="Gene3D" id="1.25.40.10">
    <property type="entry name" value="Tetratricopeptide repeat domain"/>
    <property type="match status" value="1"/>
</dbReference>
<proteinExistence type="predicted"/>
<organism evidence="1 2">
    <name type="scientific">Amycolatopsis mongoliensis</name>
    <dbReference type="NCBI Taxonomy" id="715475"/>
    <lineage>
        <taxon>Bacteria</taxon>
        <taxon>Bacillati</taxon>
        <taxon>Actinomycetota</taxon>
        <taxon>Actinomycetes</taxon>
        <taxon>Pseudonocardiales</taxon>
        <taxon>Pseudonocardiaceae</taxon>
        <taxon>Amycolatopsis</taxon>
    </lineage>
</organism>
<dbReference type="InterPro" id="IPR011990">
    <property type="entry name" value="TPR-like_helical_dom_sf"/>
</dbReference>
<dbReference type="EMBL" id="CP127295">
    <property type="protein sequence ID" value="WIY03491.1"/>
    <property type="molecule type" value="Genomic_DNA"/>
</dbReference>
<protein>
    <recommendedName>
        <fullName evidence="3">Tetratricopeptide repeat protein</fullName>
    </recommendedName>
</protein>
<sequence length="217" mass="23625">MDLDDVVVRLCAEGMQAEAAGRSEDAHALFRQAWDAATDDYGACVAAHYLARHQTAPEDVLRWNQECLERADRVGDERVRGFYPSLHLNLARAHEELGDGDRAQEHYRQAAGRLEDAPAGPYRDGMRFTIAAALRTNGGGSTALTELLGKLCERKDFRALGVLLPPYLGDLGTADDRTALLTAVQMVRLGQSLPEEDAVLLTRAMGELTQAGRPAPA</sequence>
<dbReference type="RefSeq" id="WP_285999881.1">
    <property type="nucleotide sequence ID" value="NZ_CP127295.1"/>
</dbReference>